<evidence type="ECO:0008006" key="4">
    <source>
        <dbReference type="Google" id="ProtNLM"/>
    </source>
</evidence>
<feature type="transmembrane region" description="Helical" evidence="1">
    <location>
        <begin position="93"/>
        <end position="117"/>
    </location>
</feature>
<dbReference type="Pfam" id="PF16983">
    <property type="entry name" value="MFS_MOT1"/>
    <property type="match status" value="2"/>
</dbReference>
<evidence type="ECO:0000313" key="3">
    <source>
        <dbReference type="Proteomes" id="UP000326289"/>
    </source>
</evidence>
<feature type="transmembrane region" description="Helical" evidence="1">
    <location>
        <begin position="387"/>
        <end position="417"/>
    </location>
</feature>
<feature type="transmembrane region" description="Helical" evidence="1">
    <location>
        <begin position="182"/>
        <end position="201"/>
    </location>
</feature>
<keyword evidence="1" id="KW-1133">Transmembrane helix</keyword>
<dbReference type="GO" id="GO:0015098">
    <property type="term" value="F:molybdate ion transmembrane transporter activity"/>
    <property type="evidence" value="ECO:0007669"/>
    <property type="project" value="InterPro"/>
</dbReference>
<reference evidence="2 3" key="1">
    <citation type="submission" date="2019-04" db="EMBL/GenBank/DDBJ databases">
        <title>Fungal friends and foes A comparative genomics study of 23 Aspergillus species from section Flavi.</title>
        <authorList>
            <consortium name="DOE Joint Genome Institute"/>
            <person name="Kjaerbolling I."/>
            <person name="Vesth T.C."/>
            <person name="Frisvad J.C."/>
            <person name="Nybo J.L."/>
            <person name="Theobald S."/>
            <person name="Kildgaard S."/>
            <person name="Petersen T.I."/>
            <person name="Kuo A."/>
            <person name="Sato A."/>
            <person name="Lyhne E.K."/>
            <person name="Kogle M.E."/>
            <person name="Wiebenga A."/>
            <person name="Kun R.S."/>
            <person name="Lubbers R.J."/>
            <person name="Makela M.R."/>
            <person name="Barry K."/>
            <person name="Chovatia M."/>
            <person name="Clum A."/>
            <person name="Daum C."/>
            <person name="Haridas S."/>
            <person name="He G."/>
            <person name="LaButti K."/>
            <person name="Lipzen A."/>
            <person name="Mondo S."/>
            <person name="Pangilinan J."/>
            <person name="Riley R."/>
            <person name="Salamov A."/>
            <person name="Simmons B.A."/>
            <person name="Magnuson J.K."/>
            <person name="Henrissat B."/>
            <person name="Mortensen U.H."/>
            <person name="Larsen T.O."/>
            <person name="De vries R.P."/>
            <person name="Grigoriev I.V."/>
            <person name="Machida M."/>
            <person name="Baker S.E."/>
            <person name="Andersen M.R."/>
        </authorList>
    </citation>
    <scope>NUCLEOTIDE SEQUENCE [LARGE SCALE GENOMIC DNA]</scope>
    <source>
        <strain evidence="2 3">CBS 117635</strain>
    </source>
</reference>
<dbReference type="AlphaFoldDB" id="A0A5N6JJ74"/>
<dbReference type="Proteomes" id="UP000326289">
    <property type="component" value="Unassembled WGS sequence"/>
</dbReference>
<feature type="transmembrane region" description="Helical" evidence="1">
    <location>
        <begin position="331"/>
        <end position="351"/>
    </location>
</feature>
<dbReference type="EMBL" id="ML732768">
    <property type="protein sequence ID" value="KAB8278390.1"/>
    <property type="molecule type" value="Genomic_DNA"/>
</dbReference>
<keyword evidence="3" id="KW-1185">Reference proteome</keyword>
<organism evidence="2 3">
    <name type="scientific">Aspergillus minisclerotigenes</name>
    <dbReference type="NCBI Taxonomy" id="656917"/>
    <lineage>
        <taxon>Eukaryota</taxon>
        <taxon>Fungi</taxon>
        <taxon>Dikarya</taxon>
        <taxon>Ascomycota</taxon>
        <taxon>Pezizomycotina</taxon>
        <taxon>Eurotiomycetes</taxon>
        <taxon>Eurotiomycetidae</taxon>
        <taxon>Eurotiales</taxon>
        <taxon>Aspergillaceae</taxon>
        <taxon>Aspergillus</taxon>
        <taxon>Aspergillus subgen. Circumdati</taxon>
    </lineage>
</organism>
<proteinExistence type="predicted"/>
<feature type="transmembrane region" description="Helical" evidence="1">
    <location>
        <begin position="21"/>
        <end position="44"/>
    </location>
</feature>
<keyword evidence="1" id="KW-0812">Transmembrane</keyword>
<feature type="transmembrane region" description="Helical" evidence="1">
    <location>
        <begin position="50"/>
        <end position="72"/>
    </location>
</feature>
<keyword evidence="1" id="KW-0472">Membrane</keyword>
<protein>
    <recommendedName>
        <fullName evidence="4">Sulfate transporter</fullName>
    </recommendedName>
</protein>
<evidence type="ECO:0000313" key="2">
    <source>
        <dbReference type="EMBL" id="KAB8278390.1"/>
    </source>
</evidence>
<name>A0A5N6JJ74_9EURO</name>
<accession>A0A5N6JJ74</accession>
<dbReference type="PANTHER" id="PTHR31970:SF9">
    <property type="entry name" value="MOLYBDATE TRANSPORTER 2"/>
    <property type="match status" value="1"/>
</dbReference>
<sequence length="438" mass="46486">MTAQTFRQISTHNLQTFRRNYVSEISGSLGDLGTFLPIAIALAINGTVSLSSTLIFSGLFNILTGLFFGIPLPVQPMKAIAAVAIARSFNNGTIAAAGIFVGAIIFIFSITGLLHWFADVIPIPVIKGIQVGAGLSLVIASCGNILSSLGWVGPSWADNRIWAIAAFVFLIITNVYRKVPYALAVFILGIIFAIIRSALVADLPSLTFWHPYTVVPTPGQWSVGALDAGIGQIPLTTLNSIVAVVHLAGDLIPNVRTPSITSVGLSVAAMNLVGCWFGAMPVCHGSGGLAAQYRFGARSGSSVILLGLLKLVIGIFFGESLVGLLKRFPSALLGVMVIAAGLELVSVGESLNTTGARDIMKASFGILGDARQDIAPMLSDADRKRRWTVMMVTVGLLVGFKNDAIGFLAGILCHLGYELPGLWEKVRNRWNEGRVRLQ</sequence>
<dbReference type="InterPro" id="IPR031563">
    <property type="entry name" value="MOT1/MOT2"/>
</dbReference>
<gene>
    <name evidence="2" type="ORF">BDV30DRAFT_203764</name>
</gene>
<feature type="transmembrane region" description="Helical" evidence="1">
    <location>
        <begin position="129"/>
        <end position="152"/>
    </location>
</feature>
<evidence type="ECO:0000256" key="1">
    <source>
        <dbReference type="SAM" id="Phobius"/>
    </source>
</evidence>
<dbReference type="PANTHER" id="PTHR31970">
    <property type="match status" value="1"/>
</dbReference>
<feature type="transmembrane region" description="Helical" evidence="1">
    <location>
        <begin position="303"/>
        <end position="325"/>
    </location>
</feature>